<protein>
    <submittedName>
        <fullName evidence="2">Protein PAL OF QUIRKY</fullName>
    </submittedName>
</protein>
<dbReference type="PANTHER" id="PTHR31066">
    <property type="entry name" value="OS05G0427100 PROTEIN-RELATED"/>
    <property type="match status" value="1"/>
</dbReference>
<sequence>MPRPSDGMLRYVGGQTRIIRVKKNMRFDELEQKMIQVYGQPVLIKYQLPDEDLDALVSVSCSEDIDNMMDEYEKLVERSLDGSTKLRVFLFDIAYDVYDSFAISHYGDGVDIGQRYVETLNGVVVGGVVRNESIASGSSNPNYDFSGVDGVDSLGLGQSDFVGSRPRLLFLLAKIWLVIIRMYQDLFLLNLIQTDPFLMLCR</sequence>
<name>A0ABD1BST5_CARAN</name>
<dbReference type="EMBL" id="JBANAX010000159">
    <property type="protein sequence ID" value="KAL1220218.1"/>
    <property type="molecule type" value="Genomic_DNA"/>
</dbReference>
<dbReference type="Proteomes" id="UP001558713">
    <property type="component" value="Unassembled WGS sequence"/>
</dbReference>
<gene>
    <name evidence="2" type="ORF">V5N11_008238</name>
</gene>
<dbReference type="PANTHER" id="PTHR31066:SF97">
    <property type="entry name" value="OS03G0401100 PROTEIN"/>
    <property type="match status" value="1"/>
</dbReference>
<feature type="domain" description="PB1" evidence="1">
    <location>
        <begin position="4"/>
        <end position="93"/>
    </location>
</feature>
<dbReference type="InterPro" id="IPR053198">
    <property type="entry name" value="Gynoecium_Dev_Regulator"/>
</dbReference>
<organism evidence="2 3">
    <name type="scientific">Cardamine amara subsp. amara</name>
    <dbReference type="NCBI Taxonomy" id="228776"/>
    <lineage>
        <taxon>Eukaryota</taxon>
        <taxon>Viridiplantae</taxon>
        <taxon>Streptophyta</taxon>
        <taxon>Embryophyta</taxon>
        <taxon>Tracheophyta</taxon>
        <taxon>Spermatophyta</taxon>
        <taxon>Magnoliopsida</taxon>
        <taxon>eudicotyledons</taxon>
        <taxon>Gunneridae</taxon>
        <taxon>Pentapetalae</taxon>
        <taxon>rosids</taxon>
        <taxon>malvids</taxon>
        <taxon>Brassicales</taxon>
        <taxon>Brassicaceae</taxon>
        <taxon>Cardamineae</taxon>
        <taxon>Cardamine</taxon>
    </lineage>
</organism>
<dbReference type="FunFam" id="3.10.20.90:FF:000058">
    <property type="entry name" value="Octicosapeptide/phox/Bem1p domain kinase superfamily protein"/>
    <property type="match status" value="1"/>
</dbReference>
<dbReference type="Pfam" id="PF00564">
    <property type="entry name" value="PB1"/>
    <property type="match status" value="1"/>
</dbReference>
<reference evidence="2 3" key="1">
    <citation type="submission" date="2024-04" db="EMBL/GenBank/DDBJ databases">
        <title>Genome assembly C_amara_ONT_v2.</title>
        <authorList>
            <person name="Yant L."/>
            <person name="Moore C."/>
            <person name="Slenker M."/>
        </authorList>
    </citation>
    <scope>NUCLEOTIDE SEQUENCE [LARGE SCALE GENOMIC DNA]</scope>
    <source>
        <tissue evidence="2">Leaf</tissue>
    </source>
</reference>
<evidence type="ECO:0000313" key="3">
    <source>
        <dbReference type="Proteomes" id="UP001558713"/>
    </source>
</evidence>
<keyword evidence="3" id="KW-1185">Reference proteome</keyword>
<proteinExistence type="predicted"/>
<dbReference type="SUPFAM" id="SSF54277">
    <property type="entry name" value="CAD &amp; PB1 domains"/>
    <property type="match status" value="1"/>
</dbReference>
<comment type="caution">
    <text evidence="2">The sequence shown here is derived from an EMBL/GenBank/DDBJ whole genome shotgun (WGS) entry which is preliminary data.</text>
</comment>
<dbReference type="Gene3D" id="3.10.20.90">
    <property type="entry name" value="Phosphatidylinositol 3-kinase Catalytic Subunit, Chain A, domain 1"/>
    <property type="match status" value="1"/>
</dbReference>
<dbReference type="InterPro" id="IPR000270">
    <property type="entry name" value="PB1_dom"/>
</dbReference>
<evidence type="ECO:0000313" key="2">
    <source>
        <dbReference type="EMBL" id="KAL1220218.1"/>
    </source>
</evidence>
<dbReference type="CDD" id="cd06410">
    <property type="entry name" value="PB1_UP2"/>
    <property type="match status" value="1"/>
</dbReference>
<dbReference type="AlphaFoldDB" id="A0ABD1BST5"/>
<dbReference type="SMART" id="SM00666">
    <property type="entry name" value="PB1"/>
    <property type="match status" value="1"/>
</dbReference>
<accession>A0ABD1BST5</accession>
<evidence type="ECO:0000259" key="1">
    <source>
        <dbReference type="SMART" id="SM00666"/>
    </source>
</evidence>